<dbReference type="EMBL" id="MU250545">
    <property type="protein sequence ID" value="KAG7443467.1"/>
    <property type="molecule type" value="Genomic_DNA"/>
</dbReference>
<dbReference type="AlphaFoldDB" id="A0A9P8AR32"/>
<dbReference type="RefSeq" id="XP_043036967.1">
    <property type="nucleotide sequence ID" value="XM_043180535.1"/>
</dbReference>
<keyword evidence="2" id="KW-1185">Reference proteome</keyword>
<proteinExistence type="predicted"/>
<accession>A0A9P8AR32</accession>
<gene>
    <name evidence="1" type="ORF">BT62DRAFT_332632</name>
</gene>
<dbReference type="GeneID" id="66102831"/>
<name>A0A9P8AR32_9AGAR</name>
<evidence type="ECO:0000313" key="1">
    <source>
        <dbReference type="EMBL" id="KAG7443467.1"/>
    </source>
</evidence>
<dbReference type="Proteomes" id="UP000812287">
    <property type="component" value="Unassembled WGS sequence"/>
</dbReference>
<organism evidence="1 2">
    <name type="scientific">Guyanagaster necrorhizus</name>
    <dbReference type="NCBI Taxonomy" id="856835"/>
    <lineage>
        <taxon>Eukaryota</taxon>
        <taxon>Fungi</taxon>
        <taxon>Dikarya</taxon>
        <taxon>Basidiomycota</taxon>
        <taxon>Agaricomycotina</taxon>
        <taxon>Agaricomycetes</taxon>
        <taxon>Agaricomycetidae</taxon>
        <taxon>Agaricales</taxon>
        <taxon>Marasmiineae</taxon>
        <taxon>Physalacriaceae</taxon>
        <taxon>Guyanagaster</taxon>
    </lineage>
</organism>
<evidence type="ECO:0000313" key="2">
    <source>
        <dbReference type="Proteomes" id="UP000812287"/>
    </source>
</evidence>
<sequence length="93" mass="10409">MASWICCKHDKELRTRFTEPFTSNGPRNVRTRIAATLNIANIVSWSSTLMPTSAWPVGYASVHLSREYRNALSSSPQVSNKCSNEVAAFVARY</sequence>
<reference evidence="1" key="1">
    <citation type="submission" date="2020-11" db="EMBL/GenBank/DDBJ databases">
        <title>Adaptations for nitrogen fixation in a non-lichenized fungal sporocarp promotes dispersal by wood-feeding termites.</title>
        <authorList>
            <consortium name="DOE Joint Genome Institute"/>
            <person name="Koch R.A."/>
            <person name="Yoon G."/>
            <person name="Arayal U."/>
            <person name="Lail K."/>
            <person name="Amirebrahimi M."/>
            <person name="Labutti K."/>
            <person name="Lipzen A."/>
            <person name="Riley R."/>
            <person name="Barry K."/>
            <person name="Henrissat B."/>
            <person name="Grigoriev I.V."/>
            <person name="Herr J.R."/>
            <person name="Aime M.C."/>
        </authorList>
    </citation>
    <scope>NUCLEOTIDE SEQUENCE</scope>
    <source>
        <strain evidence="1">MCA 3950</strain>
    </source>
</reference>
<protein>
    <submittedName>
        <fullName evidence="1">Uncharacterized protein</fullName>
    </submittedName>
</protein>
<comment type="caution">
    <text evidence="1">The sequence shown here is derived from an EMBL/GenBank/DDBJ whole genome shotgun (WGS) entry which is preliminary data.</text>
</comment>